<dbReference type="SMART" id="SM00664">
    <property type="entry name" value="DoH"/>
    <property type="match status" value="1"/>
</dbReference>
<evidence type="ECO:0008006" key="13">
    <source>
        <dbReference type="Google" id="ProtNLM"/>
    </source>
</evidence>
<keyword evidence="12" id="KW-1185">Reference proteome</keyword>
<evidence type="ECO:0000256" key="6">
    <source>
        <dbReference type="ARBA" id="ARBA00023136"/>
    </source>
</evidence>
<evidence type="ECO:0000313" key="12">
    <source>
        <dbReference type="Proteomes" id="UP000294003"/>
    </source>
</evidence>
<feature type="domain" description="Cytochrome b561" evidence="10">
    <location>
        <begin position="180"/>
        <end position="376"/>
    </location>
</feature>
<evidence type="ECO:0000256" key="7">
    <source>
        <dbReference type="SAM" id="MobiDB-lite"/>
    </source>
</evidence>
<dbReference type="InterPro" id="IPR006593">
    <property type="entry name" value="Cyt_b561/ferric_Rdtase_TM"/>
</dbReference>
<dbReference type="Gene3D" id="1.20.120.1770">
    <property type="match status" value="1"/>
</dbReference>
<keyword evidence="4" id="KW-0249">Electron transport</keyword>
<dbReference type="PANTHER" id="PTHR47797">
    <property type="entry name" value="DEHYDROGENASE, PUTATIVE (AFU_ORTHOLOGUE AFUA_8G05805)-RELATED"/>
    <property type="match status" value="1"/>
</dbReference>
<dbReference type="Gene3D" id="2.60.40.1210">
    <property type="entry name" value="Cellobiose dehydrogenase, cytochrome domain"/>
    <property type="match status" value="1"/>
</dbReference>
<reference evidence="11 12" key="1">
    <citation type="submission" date="2018-06" db="EMBL/GenBank/DDBJ databases">
        <title>Complete Genomes of Monosporascus.</title>
        <authorList>
            <person name="Robinson A.J."/>
            <person name="Natvig D.O."/>
        </authorList>
    </citation>
    <scope>NUCLEOTIDE SEQUENCE [LARGE SCALE GENOMIC DNA]</scope>
    <source>
        <strain evidence="11 12">CBS 609.92</strain>
    </source>
</reference>
<keyword evidence="2" id="KW-0813">Transport</keyword>
<keyword evidence="5 8" id="KW-1133">Transmembrane helix</keyword>
<dbReference type="CDD" id="cd08760">
    <property type="entry name" value="Cyt_b561_FRRS1_like"/>
    <property type="match status" value="1"/>
</dbReference>
<dbReference type="Pfam" id="PF03188">
    <property type="entry name" value="Cytochrom_B561"/>
    <property type="match status" value="1"/>
</dbReference>
<keyword evidence="3 8" id="KW-0812">Transmembrane</keyword>
<gene>
    <name evidence="11" type="ORF">DL762_005280</name>
</gene>
<evidence type="ECO:0000256" key="4">
    <source>
        <dbReference type="ARBA" id="ARBA00022982"/>
    </source>
</evidence>
<evidence type="ECO:0000256" key="1">
    <source>
        <dbReference type="ARBA" id="ARBA00004370"/>
    </source>
</evidence>
<evidence type="ECO:0000256" key="8">
    <source>
        <dbReference type="SAM" id="Phobius"/>
    </source>
</evidence>
<evidence type="ECO:0000313" key="11">
    <source>
        <dbReference type="EMBL" id="RYO85259.1"/>
    </source>
</evidence>
<dbReference type="SUPFAM" id="SSF49344">
    <property type="entry name" value="CBD9-like"/>
    <property type="match status" value="1"/>
</dbReference>
<keyword evidence="6 8" id="KW-0472">Membrane</keyword>
<dbReference type="Pfam" id="PF16010">
    <property type="entry name" value="CDH-cyt"/>
    <property type="match status" value="1"/>
</dbReference>
<feature type="transmembrane region" description="Helical" evidence="8">
    <location>
        <begin position="216"/>
        <end position="242"/>
    </location>
</feature>
<dbReference type="PROSITE" id="PS50939">
    <property type="entry name" value="CYTOCHROME_B561"/>
    <property type="match status" value="1"/>
</dbReference>
<evidence type="ECO:0000259" key="9">
    <source>
        <dbReference type="PROSITE" id="PS50836"/>
    </source>
</evidence>
<comment type="subcellular location">
    <subcellularLocation>
        <location evidence="1">Membrane</location>
    </subcellularLocation>
</comment>
<feature type="domain" description="DOMON" evidence="9">
    <location>
        <begin position="32"/>
        <end position="153"/>
    </location>
</feature>
<dbReference type="PANTHER" id="PTHR47797:SF1">
    <property type="entry name" value="CYTOCHROME B561 DOMAIN-CONTAINING PROTEIN-RELATED"/>
    <property type="match status" value="1"/>
</dbReference>
<organism evidence="11 12">
    <name type="scientific">Monosporascus cannonballus</name>
    <dbReference type="NCBI Taxonomy" id="155416"/>
    <lineage>
        <taxon>Eukaryota</taxon>
        <taxon>Fungi</taxon>
        <taxon>Dikarya</taxon>
        <taxon>Ascomycota</taxon>
        <taxon>Pezizomycotina</taxon>
        <taxon>Sordariomycetes</taxon>
        <taxon>Xylariomycetidae</taxon>
        <taxon>Xylariales</taxon>
        <taxon>Xylariales incertae sedis</taxon>
        <taxon>Monosporascus</taxon>
    </lineage>
</organism>
<sequence>MVDFNRVRLAMVAAVNTTPNKTAAAVFFSPVRDLAFALNVPSNSSQDLYFSIQMPVSVSWGAIGLGSDTMAGSLMLMIYASSSGENVTLSPRISDGHSEPVYSPDIEVEALPGTGLVNGSTLVYNGRCSNCRSWSNGRVDVESKAQHMLYATGEVGEIDTDDVEYSLRMHYNYGTFTMDMVNATGPGGVPTIEASLESESIGTLLETSVFQYKHKWAMLHAIVMVFCFAGIYPFGILILRLGNWVRWHAINQTIALFLVFIGFGLGIKISGVYNRSKNFNTAHQVIGILVLVFVIIQFALGFMHHRVYKKTQQTTKMAPIHVWLGRLAIILGVANGFTGFTLAGSPENNYVLMGIALFVFPVIVLVLVTKRLLQKKYGKNKEGSSEGGGYDLEPWRRPGATEAYTVTATTVEYNGPSGGMPAAGSYPPKPDMGPQQNTREIV</sequence>
<comment type="caution">
    <text evidence="11">The sequence shown here is derived from an EMBL/GenBank/DDBJ whole genome shotgun (WGS) entry which is preliminary data.</text>
</comment>
<dbReference type="CDD" id="cd09630">
    <property type="entry name" value="CDH_like_cytochrome"/>
    <property type="match status" value="1"/>
</dbReference>
<name>A0ABY0H9Q7_9PEZI</name>
<proteinExistence type="predicted"/>
<dbReference type="InterPro" id="IPR015920">
    <property type="entry name" value="Cellobiose_DH-like_cyt"/>
</dbReference>
<feature type="transmembrane region" description="Helical" evidence="8">
    <location>
        <begin position="285"/>
        <end position="303"/>
    </location>
</feature>
<dbReference type="Proteomes" id="UP000294003">
    <property type="component" value="Unassembled WGS sequence"/>
</dbReference>
<evidence type="ECO:0000256" key="5">
    <source>
        <dbReference type="ARBA" id="ARBA00022989"/>
    </source>
</evidence>
<dbReference type="PROSITE" id="PS50836">
    <property type="entry name" value="DOMON"/>
    <property type="match status" value="1"/>
</dbReference>
<feature type="region of interest" description="Disordered" evidence="7">
    <location>
        <begin position="412"/>
        <end position="442"/>
    </location>
</feature>
<feature type="transmembrane region" description="Helical" evidence="8">
    <location>
        <begin position="254"/>
        <end position="273"/>
    </location>
</feature>
<evidence type="ECO:0000256" key="2">
    <source>
        <dbReference type="ARBA" id="ARBA00022448"/>
    </source>
</evidence>
<protein>
    <recommendedName>
        <fullName evidence="13">Cytochrome b561 domain-containing protein</fullName>
    </recommendedName>
</protein>
<evidence type="ECO:0000259" key="10">
    <source>
        <dbReference type="PROSITE" id="PS50939"/>
    </source>
</evidence>
<accession>A0ABY0H9Q7</accession>
<dbReference type="EMBL" id="QJNS01000141">
    <property type="protein sequence ID" value="RYO85259.1"/>
    <property type="molecule type" value="Genomic_DNA"/>
</dbReference>
<feature type="transmembrane region" description="Helical" evidence="8">
    <location>
        <begin position="323"/>
        <end position="344"/>
    </location>
</feature>
<dbReference type="SMART" id="SM00665">
    <property type="entry name" value="B561"/>
    <property type="match status" value="1"/>
</dbReference>
<dbReference type="InterPro" id="IPR005018">
    <property type="entry name" value="DOMON_domain"/>
</dbReference>
<evidence type="ECO:0000256" key="3">
    <source>
        <dbReference type="ARBA" id="ARBA00022692"/>
    </source>
</evidence>
<feature type="transmembrane region" description="Helical" evidence="8">
    <location>
        <begin position="350"/>
        <end position="369"/>
    </location>
</feature>